<feature type="domain" description="PLL-like beta propeller" evidence="1">
    <location>
        <begin position="61"/>
        <end position="347"/>
    </location>
</feature>
<name>A0ABQ2M8T8_9ACTN</name>
<dbReference type="CDD" id="cd22954">
    <property type="entry name" value="PLL_lectin"/>
    <property type="match status" value="1"/>
</dbReference>
<dbReference type="InterPro" id="IPR058502">
    <property type="entry name" value="PLL-like_beta-prop"/>
</dbReference>
<keyword evidence="3" id="KW-1185">Reference proteome</keyword>
<protein>
    <recommendedName>
        <fullName evidence="1">PLL-like beta propeller domain-containing protein</fullName>
    </recommendedName>
</protein>
<accession>A0ABQ2M8T8</accession>
<dbReference type="SUPFAM" id="SSF89372">
    <property type="entry name" value="Fucose-specific lectin"/>
    <property type="match status" value="2"/>
</dbReference>
<evidence type="ECO:0000313" key="2">
    <source>
        <dbReference type="EMBL" id="GGO48650.1"/>
    </source>
</evidence>
<evidence type="ECO:0000313" key="3">
    <source>
        <dbReference type="Proteomes" id="UP000656881"/>
    </source>
</evidence>
<organism evidence="2 3">
    <name type="scientific">Streptomyces lasiicapitis</name>
    <dbReference type="NCBI Taxonomy" id="1923961"/>
    <lineage>
        <taxon>Bacteria</taxon>
        <taxon>Bacillati</taxon>
        <taxon>Actinomycetota</taxon>
        <taxon>Actinomycetes</taxon>
        <taxon>Kitasatosporales</taxon>
        <taxon>Streptomycetaceae</taxon>
        <taxon>Streptomyces</taxon>
    </lineage>
</organism>
<dbReference type="Proteomes" id="UP000656881">
    <property type="component" value="Unassembled WGS sequence"/>
</dbReference>
<evidence type="ECO:0000259" key="1">
    <source>
        <dbReference type="Pfam" id="PF26607"/>
    </source>
</evidence>
<gene>
    <name evidence="2" type="ORF">GCM10012286_44760</name>
</gene>
<comment type="caution">
    <text evidence="2">The sequence shown here is derived from an EMBL/GenBank/DDBJ whole genome shotgun (WGS) entry which is preliminary data.</text>
</comment>
<reference evidence="3" key="1">
    <citation type="journal article" date="2019" name="Int. J. Syst. Evol. Microbiol.">
        <title>The Global Catalogue of Microorganisms (GCM) 10K type strain sequencing project: providing services to taxonomists for standard genome sequencing and annotation.</title>
        <authorList>
            <consortium name="The Broad Institute Genomics Platform"/>
            <consortium name="The Broad Institute Genome Sequencing Center for Infectious Disease"/>
            <person name="Wu L."/>
            <person name="Ma J."/>
        </authorList>
    </citation>
    <scope>NUCLEOTIDE SEQUENCE [LARGE SCALE GENOMIC DNA]</scope>
    <source>
        <strain evidence="3">CGMCC 4.7349</strain>
    </source>
</reference>
<dbReference type="Gene3D" id="2.120.10.70">
    <property type="entry name" value="Fucose-specific lectin"/>
    <property type="match status" value="1"/>
</dbReference>
<dbReference type="RefSeq" id="WP_189175364.1">
    <property type="nucleotide sequence ID" value="NZ_BMNG01000010.1"/>
</dbReference>
<dbReference type="Pfam" id="PF26607">
    <property type="entry name" value="DUF8189"/>
    <property type="match status" value="1"/>
</dbReference>
<dbReference type="EMBL" id="BMNG01000010">
    <property type="protein sequence ID" value="GGO48650.1"/>
    <property type="molecule type" value="Genomic_DNA"/>
</dbReference>
<sequence>MAPATTPGYAWKDGFGLGGGIVDDPAVAPNADDRLQVFVRGGGSDLYTKWQNPDWSWYKDWHQFPNTAGTVDGSPIALRNPSGRVHVFWRGPDNSIWHLCQQVINGGWGSPERIASGAASNPAAALNADGRISVFYNGTDRALWHVDQTQLDYAGFGRPDSLAGDTGANHKLAPTVARNGEGRLEVFVHGLSDEVWGNAQKVADATTSWVGYFRVSDQDAGVIGSPFAVTDADQRIRVFWRAGNTGFHAVHQPGYTGFKTPQALTGKIMETPTAILAMDGRLEVFVVADDRALYATEQQKANEDAFTQVDRIGGNLPGLPIPAKHHDNRILVAHRGSDNAFWAFQQNRT</sequence>
<proteinExistence type="predicted"/>